<feature type="compositionally biased region" description="Polar residues" evidence="1">
    <location>
        <begin position="1"/>
        <end position="13"/>
    </location>
</feature>
<name>A0ABD3P821_9STRA</name>
<evidence type="ECO:0000256" key="1">
    <source>
        <dbReference type="SAM" id="MobiDB-lite"/>
    </source>
</evidence>
<evidence type="ECO:0000313" key="2">
    <source>
        <dbReference type="EMBL" id="KAL3783809.1"/>
    </source>
</evidence>
<protein>
    <submittedName>
        <fullName evidence="2">Uncharacterized protein</fullName>
    </submittedName>
</protein>
<dbReference type="AlphaFoldDB" id="A0ABD3P821"/>
<gene>
    <name evidence="2" type="ORF">ACHAW5_003205</name>
</gene>
<feature type="region of interest" description="Disordered" evidence="1">
    <location>
        <begin position="1"/>
        <end position="24"/>
    </location>
</feature>
<reference evidence="2 3" key="1">
    <citation type="submission" date="2024-10" db="EMBL/GenBank/DDBJ databases">
        <title>Updated reference genomes for cyclostephanoid diatoms.</title>
        <authorList>
            <person name="Roberts W.R."/>
            <person name="Alverson A.J."/>
        </authorList>
    </citation>
    <scope>NUCLEOTIDE SEQUENCE [LARGE SCALE GENOMIC DNA]</scope>
    <source>
        <strain evidence="2 3">AJA276-08</strain>
    </source>
</reference>
<proteinExistence type="predicted"/>
<evidence type="ECO:0000313" key="3">
    <source>
        <dbReference type="Proteomes" id="UP001530315"/>
    </source>
</evidence>
<sequence length="215" mass="23252">MASSSENHSSIIGTTAYPLGTSKVRTDENNELEKAGWSKSKELIESANKTSISCYRRISSCSAAEHQSRTDPNSCSWQEYPSKLTQSNGDAIEDAAGGTIATPVANTSHDIRALAQLYHSSRRSRNPVSPGNAAHQPSLRSLTCPSSSSGSQQIWNEMQDANSSTEIDEWAFTIASPICKSYSTNSLSSMESERAVSSGSVTAGELFDEDFFERH</sequence>
<organism evidence="2 3">
    <name type="scientific">Stephanodiscus triporus</name>
    <dbReference type="NCBI Taxonomy" id="2934178"/>
    <lineage>
        <taxon>Eukaryota</taxon>
        <taxon>Sar</taxon>
        <taxon>Stramenopiles</taxon>
        <taxon>Ochrophyta</taxon>
        <taxon>Bacillariophyta</taxon>
        <taxon>Coscinodiscophyceae</taxon>
        <taxon>Thalassiosirophycidae</taxon>
        <taxon>Stephanodiscales</taxon>
        <taxon>Stephanodiscaceae</taxon>
        <taxon>Stephanodiscus</taxon>
    </lineage>
</organism>
<dbReference type="EMBL" id="JALLAZ020000954">
    <property type="protein sequence ID" value="KAL3783809.1"/>
    <property type="molecule type" value="Genomic_DNA"/>
</dbReference>
<feature type="region of interest" description="Disordered" evidence="1">
    <location>
        <begin position="120"/>
        <end position="152"/>
    </location>
</feature>
<comment type="caution">
    <text evidence="2">The sequence shown here is derived from an EMBL/GenBank/DDBJ whole genome shotgun (WGS) entry which is preliminary data.</text>
</comment>
<keyword evidence="3" id="KW-1185">Reference proteome</keyword>
<feature type="compositionally biased region" description="Low complexity" evidence="1">
    <location>
        <begin position="137"/>
        <end position="151"/>
    </location>
</feature>
<accession>A0ABD3P821</accession>
<dbReference type="Proteomes" id="UP001530315">
    <property type="component" value="Unassembled WGS sequence"/>
</dbReference>